<dbReference type="InterPro" id="IPR003340">
    <property type="entry name" value="B3_DNA-bd"/>
</dbReference>
<evidence type="ECO:0000256" key="1">
    <source>
        <dbReference type="ARBA" id="ARBA00004123"/>
    </source>
</evidence>
<feature type="compositionally biased region" description="Basic and acidic residues" evidence="6">
    <location>
        <begin position="178"/>
        <end position="189"/>
    </location>
</feature>
<dbReference type="PANTHER" id="PTHR31391">
    <property type="entry name" value="B3 DOMAIN-CONTAINING PROTEIN OS11G0197600-RELATED"/>
    <property type="match status" value="1"/>
</dbReference>
<dbReference type="GO" id="GO:0003677">
    <property type="term" value="F:DNA binding"/>
    <property type="evidence" value="ECO:0007669"/>
    <property type="project" value="UniProtKB-KW"/>
</dbReference>
<evidence type="ECO:0000256" key="6">
    <source>
        <dbReference type="SAM" id="MobiDB-lite"/>
    </source>
</evidence>
<dbReference type="EMBL" id="JAKOGI010000144">
    <property type="protein sequence ID" value="KAJ8442230.1"/>
    <property type="molecule type" value="Genomic_DNA"/>
</dbReference>
<evidence type="ECO:0000313" key="8">
    <source>
        <dbReference type="EMBL" id="KAJ8442230.1"/>
    </source>
</evidence>
<protein>
    <recommendedName>
        <fullName evidence="7">TF-B3 domain-containing protein</fullName>
    </recommendedName>
</protein>
<dbReference type="Pfam" id="PF02362">
    <property type="entry name" value="B3"/>
    <property type="match status" value="1"/>
</dbReference>
<evidence type="ECO:0000256" key="3">
    <source>
        <dbReference type="ARBA" id="ARBA00023125"/>
    </source>
</evidence>
<dbReference type="OrthoDB" id="623918at2759"/>
<feature type="domain" description="TF-B3" evidence="7">
    <location>
        <begin position="26"/>
        <end position="119"/>
    </location>
</feature>
<dbReference type="Gene3D" id="2.40.330.10">
    <property type="entry name" value="DNA-binding pseudobarrel domain"/>
    <property type="match status" value="1"/>
</dbReference>
<dbReference type="InterPro" id="IPR044837">
    <property type="entry name" value="REM16-like"/>
</dbReference>
<dbReference type="CDD" id="cd10017">
    <property type="entry name" value="B3_DNA"/>
    <property type="match status" value="1"/>
</dbReference>
<evidence type="ECO:0000256" key="2">
    <source>
        <dbReference type="ARBA" id="ARBA00023015"/>
    </source>
</evidence>
<keyword evidence="9" id="KW-1185">Reference proteome</keyword>
<dbReference type="PROSITE" id="PS50863">
    <property type="entry name" value="B3"/>
    <property type="match status" value="1"/>
</dbReference>
<feature type="region of interest" description="Disordered" evidence="6">
    <location>
        <begin position="448"/>
        <end position="475"/>
    </location>
</feature>
<feature type="compositionally biased region" description="Basic residues" evidence="6">
    <location>
        <begin position="280"/>
        <end position="291"/>
    </location>
</feature>
<evidence type="ECO:0000256" key="4">
    <source>
        <dbReference type="ARBA" id="ARBA00023163"/>
    </source>
</evidence>
<feature type="compositionally biased region" description="Polar residues" evidence="6">
    <location>
        <begin position="255"/>
        <end position="268"/>
    </location>
</feature>
<evidence type="ECO:0000259" key="7">
    <source>
        <dbReference type="PROSITE" id="PS50863"/>
    </source>
</evidence>
<dbReference type="PANTHER" id="PTHR31391:SF157">
    <property type="entry name" value="B3 DOMAIN-CONTAINING PROTEIN REM16"/>
    <property type="match status" value="1"/>
</dbReference>
<keyword evidence="4" id="KW-0804">Transcription</keyword>
<reference evidence="8" key="1">
    <citation type="submission" date="2022-04" db="EMBL/GenBank/DDBJ databases">
        <title>Carnegiea gigantea Genome sequencing and assembly v2.</title>
        <authorList>
            <person name="Copetti D."/>
            <person name="Sanderson M.J."/>
            <person name="Burquez A."/>
            <person name="Wojciechowski M.F."/>
        </authorList>
    </citation>
    <scope>NUCLEOTIDE SEQUENCE</scope>
    <source>
        <strain evidence="8">SGP5-SGP5p</strain>
        <tissue evidence="8">Aerial part</tissue>
    </source>
</reference>
<feature type="compositionally biased region" description="Basic and acidic residues" evidence="6">
    <location>
        <begin position="297"/>
        <end position="309"/>
    </location>
</feature>
<dbReference type="SUPFAM" id="SSF101936">
    <property type="entry name" value="DNA-binding pseudobarrel domain"/>
    <property type="match status" value="1"/>
</dbReference>
<keyword evidence="2" id="KW-0805">Transcription regulation</keyword>
<keyword evidence="5" id="KW-0539">Nucleus</keyword>
<dbReference type="Proteomes" id="UP001153076">
    <property type="component" value="Unassembled WGS sequence"/>
</dbReference>
<comment type="caution">
    <text evidence="8">The sequence shown here is derived from an EMBL/GenBank/DDBJ whole genome shotgun (WGS) entry which is preliminary data.</text>
</comment>
<keyword evidence="3" id="KW-0238">DNA-binding</keyword>
<gene>
    <name evidence="8" type="ORF">Cgig2_005170</name>
</gene>
<dbReference type="InterPro" id="IPR015300">
    <property type="entry name" value="DNA-bd_pseudobarrel_sf"/>
</dbReference>
<feature type="region of interest" description="Disordered" evidence="6">
    <location>
        <begin position="157"/>
        <end position="311"/>
    </location>
</feature>
<evidence type="ECO:0000313" key="9">
    <source>
        <dbReference type="Proteomes" id="UP001153076"/>
    </source>
</evidence>
<organism evidence="8 9">
    <name type="scientific">Carnegiea gigantea</name>
    <dbReference type="NCBI Taxonomy" id="171969"/>
    <lineage>
        <taxon>Eukaryota</taxon>
        <taxon>Viridiplantae</taxon>
        <taxon>Streptophyta</taxon>
        <taxon>Embryophyta</taxon>
        <taxon>Tracheophyta</taxon>
        <taxon>Spermatophyta</taxon>
        <taxon>Magnoliopsida</taxon>
        <taxon>eudicotyledons</taxon>
        <taxon>Gunneridae</taxon>
        <taxon>Pentapetalae</taxon>
        <taxon>Caryophyllales</taxon>
        <taxon>Cactineae</taxon>
        <taxon>Cactaceae</taxon>
        <taxon>Cactoideae</taxon>
        <taxon>Echinocereeae</taxon>
        <taxon>Carnegiea</taxon>
    </lineage>
</organism>
<dbReference type="AlphaFoldDB" id="A0A9Q1QJ89"/>
<dbReference type="GO" id="GO:0005634">
    <property type="term" value="C:nucleus"/>
    <property type="evidence" value="ECO:0007669"/>
    <property type="project" value="UniProtKB-SubCell"/>
</dbReference>
<proteinExistence type="predicted"/>
<name>A0A9Q1QJ89_9CARY</name>
<comment type="subcellular location">
    <subcellularLocation>
        <location evidence="1">Nucleus</location>
    </subcellularLocation>
</comment>
<sequence>MEQEQNSGCERCRTWEEGMYWKHFSSMHFFLFLPEDFHHHLVLPPKFAENMAAKLPEKVSLIGPSAIVWDIELKKNDSIEFGGAGWIKFVKAYDLQENSLLIFTYKQNSSFQVLIFDPESFCEKAASYFVKQCEHGKAQHENGKKRTFNKAFSMETIEDEDSDSSHHNHSEFVVSKKSRNDVAEGPERRKNPRTPRKVMLARALPVRGRGKRMPGPSESQSKSKTQSEKEQEEDGAVYEVVEKHSQENGAAERQSYVSAREQNTQENGGSVLETAYSHKSTNKKARRKKGVLPKSSRKMEPHSEKEHEGNGLVHNVLEQEPEGNGAGQEQSHVAEREQNTLENCGNALEAAHSEKYTENRGGRKKQAPTTSLWKLVLQSDSVEKKYSRAYESNRRPVTEIEKENAFKRALAAFQGLNEKSFIAIMRPSAVYRSWPNRGNFYSEHPCRMDEAASSSTKPSSDASCAGEDMADCVSL</sequence>
<evidence type="ECO:0000256" key="5">
    <source>
        <dbReference type="ARBA" id="ARBA00023242"/>
    </source>
</evidence>
<dbReference type="SMART" id="SM01019">
    <property type="entry name" value="B3"/>
    <property type="match status" value="1"/>
</dbReference>
<feature type="compositionally biased region" description="Low complexity" evidence="6">
    <location>
        <begin position="451"/>
        <end position="465"/>
    </location>
</feature>
<accession>A0A9Q1QJ89</accession>